<gene>
    <name evidence="6" type="ORF">SAMN05216238_10731</name>
</gene>
<dbReference type="Pfam" id="PF00106">
    <property type="entry name" value="adh_short"/>
    <property type="match status" value="1"/>
</dbReference>
<evidence type="ECO:0000256" key="3">
    <source>
        <dbReference type="ARBA" id="ARBA00022490"/>
    </source>
</evidence>
<proteinExistence type="inferred from homology"/>
<dbReference type="STRING" id="640948.SAMN05216238_10731"/>
<evidence type="ECO:0000313" key="7">
    <source>
        <dbReference type="Proteomes" id="UP000199474"/>
    </source>
</evidence>
<dbReference type="GO" id="GO:0004757">
    <property type="term" value="F:sepiapterin reductase (NADP+) activity"/>
    <property type="evidence" value="ECO:0007669"/>
    <property type="project" value="TreeGrafter"/>
</dbReference>
<dbReference type="PANTHER" id="PTHR44085">
    <property type="entry name" value="SEPIAPTERIN REDUCTASE"/>
    <property type="match status" value="1"/>
</dbReference>
<evidence type="ECO:0000256" key="2">
    <source>
        <dbReference type="ARBA" id="ARBA00006484"/>
    </source>
</evidence>
<evidence type="ECO:0000256" key="1">
    <source>
        <dbReference type="ARBA" id="ARBA00004496"/>
    </source>
</evidence>
<dbReference type="RefSeq" id="WP_090085138.1">
    <property type="nucleotide sequence ID" value="NZ_FOMR01000007.1"/>
</dbReference>
<keyword evidence="5" id="KW-0560">Oxidoreductase</keyword>
<dbReference type="InterPro" id="IPR036291">
    <property type="entry name" value="NAD(P)-bd_dom_sf"/>
</dbReference>
<dbReference type="Gene3D" id="3.40.50.720">
    <property type="entry name" value="NAD(P)-binding Rossmann-like Domain"/>
    <property type="match status" value="1"/>
</dbReference>
<dbReference type="AlphaFoldDB" id="A0A1I1X147"/>
<dbReference type="InterPro" id="IPR051721">
    <property type="entry name" value="Biopterin_syn/organic_redct"/>
</dbReference>
<comment type="subcellular location">
    <subcellularLocation>
        <location evidence="1">Cytoplasm</location>
    </subcellularLocation>
</comment>
<keyword evidence="3" id="KW-0963">Cytoplasm</keyword>
<evidence type="ECO:0000256" key="4">
    <source>
        <dbReference type="ARBA" id="ARBA00022857"/>
    </source>
</evidence>
<sequence>MRHAVVTGVSKGLGESIAKLLMESGIHVAGVSRGSNDKLATVAAENNVNYDHYSCDLGDLETTEKTFSEIANDLFSKEPETVYLINNAAVLDPVDKSMDTKSTEIAHHMQVNTIAPMILTNMFLRKAADKDIRFIGTTISSGAAERPMYGWSAYCSSKAGINIFTQTAALEQEELNTQSKVIAFSPGVMDTEMQERIRASDEDAFRDVEQFRSLKEENKLKSTDTIGEILVDILTDETSIENGRIYRASDYF</sequence>
<comment type="similarity">
    <text evidence="2">Belongs to the short-chain dehydrogenases/reductases (SDR) family.</text>
</comment>
<dbReference type="InterPro" id="IPR002347">
    <property type="entry name" value="SDR_fam"/>
</dbReference>
<dbReference type="GO" id="GO:0006729">
    <property type="term" value="P:tetrahydrobiopterin biosynthetic process"/>
    <property type="evidence" value="ECO:0007669"/>
    <property type="project" value="TreeGrafter"/>
</dbReference>
<dbReference type="Proteomes" id="UP000199474">
    <property type="component" value="Unassembled WGS sequence"/>
</dbReference>
<dbReference type="InterPro" id="IPR020904">
    <property type="entry name" value="Sc_DH/Rdtase_CS"/>
</dbReference>
<dbReference type="PROSITE" id="PS00061">
    <property type="entry name" value="ADH_SHORT"/>
    <property type="match status" value="1"/>
</dbReference>
<evidence type="ECO:0000313" key="6">
    <source>
        <dbReference type="EMBL" id="SFE00338.1"/>
    </source>
</evidence>
<reference evidence="7" key="1">
    <citation type="submission" date="2016-10" db="EMBL/GenBank/DDBJ databases">
        <authorList>
            <person name="Varghese N."/>
            <person name="Submissions S."/>
        </authorList>
    </citation>
    <scope>NUCLEOTIDE SEQUENCE [LARGE SCALE GENOMIC DNA]</scope>
    <source>
        <strain evidence="7">DSM 22530</strain>
    </source>
</reference>
<evidence type="ECO:0000256" key="5">
    <source>
        <dbReference type="ARBA" id="ARBA00023002"/>
    </source>
</evidence>
<name>A0A1I1X147_9BACI</name>
<dbReference type="EMBL" id="FOMR01000007">
    <property type="protein sequence ID" value="SFE00338.1"/>
    <property type="molecule type" value="Genomic_DNA"/>
</dbReference>
<dbReference type="PRINTS" id="PR00081">
    <property type="entry name" value="GDHRDH"/>
</dbReference>
<keyword evidence="4" id="KW-0521">NADP</keyword>
<dbReference type="OrthoDB" id="9794387at2"/>
<dbReference type="GO" id="GO:0005737">
    <property type="term" value="C:cytoplasm"/>
    <property type="evidence" value="ECO:0007669"/>
    <property type="project" value="UniProtKB-SubCell"/>
</dbReference>
<organism evidence="6 7">
    <name type="scientific">Lentibacillus persicus</name>
    <dbReference type="NCBI Taxonomy" id="640948"/>
    <lineage>
        <taxon>Bacteria</taxon>
        <taxon>Bacillati</taxon>
        <taxon>Bacillota</taxon>
        <taxon>Bacilli</taxon>
        <taxon>Bacillales</taxon>
        <taxon>Bacillaceae</taxon>
        <taxon>Lentibacillus</taxon>
    </lineage>
</organism>
<accession>A0A1I1X147</accession>
<dbReference type="NCBIfam" id="NF005381">
    <property type="entry name" value="PRK06924.1"/>
    <property type="match status" value="1"/>
</dbReference>
<dbReference type="PANTHER" id="PTHR44085:SF2">
    <property type="entry name" value="SEPIAPTERIN REDUCTASE"/>
    <property type="match status" value="1"/>
</dbReference>
<dbReference type="SUPFAM" id="SSF51735">
    <property type="entry name" value="NAD(P)-binding Rossmann-fold domains"/>
    <property type="match status" value="1"/>
</dbReference>
<protein>
    <submittedName>
        <fullName evidence="6">Benzil reductase ((S)-benzoin forming)</fullName>
    </submittedName>
</protein>
<keyword evidence="7" id="KW-1185">Reference proteome</keyword>